<reference evidence="2 4" key="2">
    <citation type="journal article" date="2013" name="Nature">
        <title>Insights into bilaterian evolution from three spiralian genomes.</title>
        <authorList>
            <person name="Simakov O."/>
            <person name="Marletaz F."/>
            <person name="Cho S.J."/>
            <person name="Edsinger-Gonzales E."/>
            <person name="Havlak P."/>
            <person name="Hellsten U."/>
            <person name="Kuo D.H."/>
            <person name="Larsson T."/>
            <person name="Lv J."/>
            <person name="Arendt D."/>
            <person name="Savage R."/>
            <person name="Osoegawa K."/>
            <person name="de Jong P."/>
            <person name="Grimwood J."/>
            <person name="Chapman J.A."/>
            <person name="Shapiro H."/>
            <person name="Aerts A."/>
            <person name="Otillar R.P."/>
            <person name="Terry A.Y."/>
            <person name="Boore J.L."/>
            <person name="Grigoriev I.V."/>
            <person name="Lindberg D.R."/>
            <person name="Seaver E.C."/>
            <person name="Weisblat D.A."/>
            <person name="Putnam N.H."/>
            <person name="Rokhsar D.S."/>
        </authorList>
    </citation>
    <scope>NUCLEOTIDE SEQUENCE</scope>
</reference>
<dbReference type="CTD" id="20200835"/>
<sequence>MDQYNQLSSDMVLESETPGLESTYHITRDERERFSSSEGIYDVDGTNPSGLPPADNVRGMNIGKLEIIKQEMQRLHIDLLDISELHWTGNGYFKSDEYTVVYSGNDTIKRNEVAFIATKAVSKAVYSFNIASDRIISIRITGSPRSITVLQAYAPTADALEKDIKDFYTKLQETSTRSQLVT</sequence>
<dbReference type="STRING" id="6412.T1EW85"/>
<reference evidence="3" key="3">
    <citation type="submission" date="2015-06" db="UniProtKB">
        <authorList>
            <consortium name="EnsemblMetazoa"/>
        </authorList>
    </citation>
    <scope>IDENTIFICATION</scope>
</reference>
<evidence type="ECO:0000313" key="2">
    <source>
        <dbReference type="EMBL" id="ESN92927.1"/>
    </source>
</evidence>
<protein>
    <submittedName>
        <fullName evidence="2 3">Uncharacterized protein</fullName>
    </submittedName>
</protein>
<evidence type="ECO:0000313" key="3">
    <source>
        <dbReference type="EnsemblMetazoa" id="HelroP165063"/>
    </source>
</evidence>
<dbReference type="Proteomes" id="UP000015101">
    <property type="component" value="Unassembled WGS sequence"/>
</dbReference>
<proteinExistence type="predicted"/>
<dbReference type="eggNOG" id="ENOG502S8X7">
    <property type="taxonomic scope" value="Eukaryota"/>
</dbReference>
<keyword evidence="4" id="KW-1185">Reference proteome</keyword>
<reference evidence="4" key="1">
    <citation type="submission" date="2012-12" db="EMBL/GenBank/DDBJ databases">
        <authorList>
            <person name="Hellsten U."/>
            <person name="Grimwood J."/>
            <person name="Chapman J.A."/>
            <person name="Shapiro H."/>
            <person name="Aerts A."/>
            <person name="Otillar R.P."/>
            <person name="Terry A.Y."/>
            <person name="Boore J.L."/>
            <person name="Simakov O."/>
            <person name="Marletaz F."/>
            <person name="Cho S.-J."/>
            <person name="Edsinger-Gonzales E."/>
            <person name="Havlak P."/>
            <person name="Kuo D.-H."/>
            <person name="Larsson T."/>
            <person name="Lv J."/>
            <person name="Arendt D."/>
            <person name="Savage R."/>
            <person name="Osoegawa K."/>
            <person name="de Jong P."/>
            <person name="Lindberg D.R."/>
            <person name="Seaver E.C."/>
            <person name="Weisblat D.A."/>
            <person name="Putnam N.H."/>
            <person name="Grigoriev I.V."/>
            <person name="Rokhsar D.S."/>
        </authorList>
    </citation>
    <scope>NUCLEOTIDE SEQUENCE</scope>
</reference>
<dbReference type="OrthoDB" id="10030815at2759"/>
<dbReference type="EMBL" id="KB097639">
    <property type="protein sequence ID" value="ESN92927.1"/>
    <property type="molecule type" value="Genomic_DNA"/>
</dbReference>
<feature type="region of interest" description="Disordered" evidence="1">
    <location>
        <begin position="30"/>
        <end position="55"/>
    </location>
</feature>
<dbReference type="RefSeq" id="XP_009029210.1">
    <property type="nucleotide sequence ID" value="XM_009030962.1"/>
</dbReference>
<accession>T1EW85</accession>
<evidence type="ECO:0000256" key="1">
    <source>
        <dbReference type="SAM" id="MobiDB-lite"/>
    </source>
</evidence>
<dbReference type="InterPro" id="IPR036691">
    <property type="entry name" value="Endo/exonu/phosph_ase_sf"/>
</dbReference>
<dbReference type="Gene3D" id="3.60.10.10">
    <property type="entry name" value="Endonuclease/exonuclease/phosphatase"/>
    <property type="match status" value="1"/>
</dbReference>
<gene>
    <name evidence="3" type="primary">20200835</name>
    <name evidence="2" type="ORF">HELRODRAFT_165063</name>
</gene>
<dbReference type="GeneID" id="20200835"/>
<dbReference type="KEGG" id="hro:HELRODRAFT_165063"/>
<dbReference type="AlphaFoldDB" id="T1EW85"/>
<dbReference type="InParanoid" id="T1EW85"/>
<name>T1EW85_HELRO</name>
<dbReference type="SUPFAM" id="SSF56219">
    <property type="entry name" value="DNase I-like"/>
    <property type="match status" value="1"/>
</dbReference>
<evidence type="ECO:0000313" key="4">
    <source>
        <dbReference type="Proteomes" id="UP000015101"/>
    </source>
</evidence>
<dbReference type="EnsemblMetazoa" id="HelroT165063">
    <property type="protein sequence ID" value="HelroP165063"/>
    <property type="gene ID" value="HelroG165063"/>
</dbReference>
<dbReference type="EMBL" id="AMQM01001927">
    <property type="status" value="NOT_ANNOTATED_CDS"/>
    <property type="molecule type" value="Genomic_DNA"/>
</dbReference>
<dbReference type="HOGENOM" id="CLU_000680_8_2_1"/>
<organism evidence="3 4">
    <name type="scientific">Helobdella robusta</name>
    <name type="common">Californian leech</name>
    <dbReference type="NCBI Taxonomy" id="6412"/>
    <lineage>
        <taxon>Eukaryota</taxon>
        <taxon>Metazoa</taxon>
        <taxon>Spiralia</taxon>
        <taxon>Lophotrochozoa</taxon>
        <taxon>Annelida</taxon>
        <taxon>Clitellata</taxon>
        <taxon>Hirudinea</taxon>
        <taxon>Rhynchobdellida</taxon>
        <taxon>Glossiphoniidae</taxon>
        <taxon>Helobdella</taxon>
    </lineage>
</organism>